<dbReference type="Gene3D" id="1.10.530.40">
    <property type="match status" value="1"/>
</dbReference>
<dbReference type="InterPro" id="IPR051018">
    <property type="entry name" value="Bacteriophage_GH24"/>
</dbReference>
<dbReference type="InterPro" id="IPR023347">
    <property type="entry name" value="Lysozyme_dom_sf"/>
</dbReference>
<feature type="domain" description="Peptidoglycan binding-like" evidence="4">
    <location>
        <begin position="8"/>
        <end position="62"/>
    </location>
</feature>
<dbReference type="InterPro" id="IPR002196">
    <property type="entry name" value="Glyco_hydro_24"/>
</dbReference>
<evidence type="ECO:0000259" key="4">
    <source>
        <dbReference type="Pfam" id="PF01471"/>
    </source>
</evidence>
<dbReference type="InterPro" id="IPR002477">
    <property type="entry name" value="Peptidoglycan-bd-like"/>
</dbReference>
<dbReference type="Proteomes" id="UP001352263">
    <property type="component" value="Unassembled WGS sequence"/>
</dbReference>
<evidence type="ECO:0000313" key="6">
    <source>
        <dbReference type="Proteomes" id="UP001352263"/>
    </source>
</evidence>
<keyword evidence="2 3" id="KW-0081">Bacteriolytic enzyme</keyword>
<evidence type="ECO:0000256" key="2">
    <source>
        <dbReference type="ARBA" id="ARBA00022638"/>
    </source>
</evidence>
<dbReference type="PANTHER" id="PTHR38107">
    <property type="match status" value="1"/>
</dbReference>
<comment type="caution">
    <text evidence="5">The sequence shown here is derived from an EMBL/GenBank/DDBJ whole genome shotgun (WGS) entry which is preliminary data.</text>
</comment>
<dbReference type="EC" id="3.2.1.17" evidence="3"/>
<dbReference type="Pfam" id="PF01471">
    <property type="entry name" value="PG_binding_1"/>
    <property type="match status" value="1"/>
</dbReference>
<protein>
    <recommendedName>
        <fullName evidence="3">Lysozyme</fullName>
        <ecNumber evidence="3">3.2.1.17</ecNumber>
    </recommendedName>
</protein>
<proteinExistence type="inferred from homology"/>
<dbReference type="InterPro" id="IPR023346">
    <property type="entry name" value="Lysozyme-like_dom_sf"/>
</dbReference>
<keyword evidence="3" id="KW-0378">Hydrolase</keyword>
<comment type="similarity">
    <text evidence="3">Belongs to the glycosyl hydrolase 24 family.</text>
</comment>
<dbReference type="SUPFAM" id="SSF47090">
    <property type="entry name" value="PGBD-like"/>
    <property type="match status" value="1"/>
</dbReference>
<dbReference type="SUPFAM" id="SSF53955">
    <property type="entry name" value="Lysozyme-like"/>
    <property type="match status" value="1"/>
</dbReference>
<keyword evidence="3" id="KW-0326">Glycosidase</keyword>
<evidence type="ECO:0000256" key="1">
    <source>
        <dbReference type="ARBA" id="ARBA00022529"/>
    </source>
</evidence>
<dbReference type="Pfam" id="PF00959">
    <property type="entry name" value="Phage_lysozyme"/>
    <property type="match status" value="1"/>
</dbReference>
<keyword evidence="6" id="KW-1185">Reference proteome</keyword>
<comment type="catalytic activity">
    <reaction evidence="3">
        <text>Hydrolysis of (1-&gt;4)-beta-linkages between N-acetylmuramic acid and N-acetyl-D-glucosamine residues in a peptidoglycan and between N-acetyl-D-glucosamine residues in chitodextrins.</text>
        <dbReference type="EC" id="3.2.1.17"/>
    </reaction>
</comment>
<dbReference type="EMBL" id="JAWIIV010000010">
    <property type="protein sequence ID" value="MEC4720266.1"/>
    <property type="molecule type" value="Genomic_DNA"/>
</dbReference>
<organism evidence="5 6">
    <name type="scientific">Noviherbaspirillum album</name>
    <dbReference type="NCBI Taxonomy" id="3080276"/>
    <lineage>
        <taxon>Bacteria</taxon>
        <taxon>Pseudomonadati</taxon>
        <taxon>Pseudomonadota</taxon>
        <taxon>Betaproteobacteria</taxon>
        <taxon>Burkholderiales</taxon>
        <taxon>Oxalobacteraceae</taxon>
        <taxon>Noviherbaspirillum</taxon>
    </lineage>
</organism>
<dbReference type="InterPro" id="IPR036366">
    <property type="entry name" value="PGBDSf"/>
</dbReference>
<name>A0ABU6J9I6_9BURK</name>
<dbReference type="InterPro" id="IPR036365">
    <property type="entry name" value="PGBD-like_sf"/>
</dbReference>
<accession>A0ABU6J9I6</accession>
<evidence type="ECO:0000313" key="5">
    <source>
        <dbReference type="EMBL" id="MEC4720266.1"/>
    </source>
</evidence>
<reference evidence="5 6" key="1">
    <citation type="submission" date="2023-10" db="EMBL/GenBank/DDBJ databases">
        <title>Noviherbaspirillum sp. CPCC 100848 genome assembly.</title>
        <authorList>
            <person name="Li X.Y."/>
            <person name="Fang X.M."/>
        </authorList>
    </citation>
    <scope>NUCLEOTIDE SEQUENCE [LARGE SCALE GENOMIC DNA]</scope>
    <source>
        <strain evidence="5 6">CPCC 100848</strain>
    </source>
</reference>
<keyword evidence="1 3" id="KW-0929">Antimicrobial</keyword>
<sequence>MLRKGSTGGKVRELQQALAKHGEKLFIDGRFGAQTDSAVRGFQRRKGMLPDGIAGPKTFGALGLSATNTGLVHRPALFTDDAIKNIGGTIIHSSAAARILPLSHGVSRPASALWTSAQGLDFIYGHEALAGVSSRLHWPRGASGVTLGPGYDMKERSAASVVADMQAIGLAPAIAGQISKAAGLANQAAAKFAEHHRALVKLSRMQEVQLLRHVIPRYESLVKRMISIDLLQHEFDALVSFAYNPGGQFRTVAHHLNQGHVADAMKTIRSVVTSKGIVFRGLVRRRDHEVALYLYGHYHSI</sequence>
<gene>
    <name evidence="5" type="ORF">RY831_13985</name>
</gene>
<evidence type="ECO:0000256" key="3">
    <source>
        <dbReference type="RuleBase" id="RU003788"/>
    </source>
</evidence>
<dbReference type="RefSeq" id="WP_326507052.1">
    <property type="nucleotide sequence ID" value="NZ_JAWIIV010000010.1"/>
</dbReference>
<dbReference type="Gene3D" id="1.10.101.10">
    <property type="entry name" value="PGBD-like superfamily/PGBD"/>
    <property type="match status" value="1"/>
</dbReference>
<dbReference type="PANTHER" id="PTHR38107:SF3">
    <property type="entry name" value="LYSOZYME RRRD-RELATED"/>
    <property type="match status" value="1"/>
</dbReference>